<accession>A0A1L9AYT1</accession>
<evidence type="ECO:0000313" key="2">
    <source>
        <dbReference type="Proteomes" id="UP000182229"/>
    </source>
</evidence>
<dbReference type="EMBL" id="MPIN01000015">
    <property type="protein sequence ID" value="OJH35169.1"/>
    <property type="molecule type" value="Genomic_DNA"/>
</dbReference>
<dbReference type="AlphaFoldDB" id="A0A1L9AYT1"/>
<proteinExistence type="predicted"/>
<sequence>MATHELTWSAFLREPTSVEPMLEKGDVLLKRRDGEALRLSRESRGANTRQAIIDAVRLLRADPSADPIRGSDRGVTNRLPWTRFLPEEDRLTFVTEFIDHLEACADLGDFTALGRLLEEWKNTAAAYADGVAPALKRPVKAVGGRVPRPGR</sequence>
<dbReference type="RefSeq" id="WP_071903747.1">
    <property type="nucleotide sequence ID" value="NZ_MPIN01000015.1"/>
</dbReference>
<gene>
    <name evidence="1" type="ORF">BON30_39600</name>
</gene>
<comment type="caution">
    <text evidence="1">The sequence shown here is derived from an EMBL/GenBank/DDBJ whole genome shotgun (WGS) entry which is preliminary data.</text>
</comment>
<evidence type="ECO:0008006" key="3">
    <source>
        <dbReference type="Google" id="ProtNLM"/>
    </source>
</evidence>
<protein>
    <recommendedName>
        <fullName evidence="3">Prevent-host-death protein</fullName>
    </recommendedName>
</protein>
<organism evidence="1 2">
    <name type="scientific">Cystobacter ferrugineus</name>
    <dbReference type="NCBI Taxonomy" id="83449"/>
    <lineage>
        <taxon>Bacteria</taxon>
        <taxon>Pseudomonadati</taxon>
        <taxon>Myxococcota</taxon>
        <taxon>Myxococcia</taxon>
        <taxon>Myxococcales</taxon>
        <taxon>Cystobacterineae</taxon>
        <taxon>Archangiaceae</taxon>
        <taxon>Cystobacter</taxon>
    </lineage>
</organism>
<dbReference type="OrthoDB" id="3378334at2"/>
<keyword evidence="2" id="KW-1185">Reference proteome</keyword>
<dbReference type="Proteomes" id="UP000182229">
    <property type="component" value="Unassembled WGS sequence"/>
</dbReference>
<reference evidence="2" key="1">
    <citation type="submission" date="2016-11" db="EMBL/GenBank/DDBJ databases">
        <authorList>
            <person name="Shukria A."/>
            <person name="Stevens D.C."/>
        </authorList>
    </citation>
    <scope>NUCLEOTIDE SEQUENCE [LARGE SCALE GENOMIC DNA]</scope>
    <source>
        <strain evidence="2">Cbfe23</strain>
    </source>
</reference>
<evidence type="ECO:0000313" key="1">
    <source>
        <dbReference type="EMBL" id="OJH35169.1"/>
    </source>
</evidence>
<name>A0A1L9AYT1_9BACT</name>
<reference evidence="1 2" key="2">
    <citation type="submission" date="2016-12" db="EMBL/GenBank/DDBJ databases">
        <title>Draft Genome Sequence of Cystobacter ferrugineus Strain Cbfe23.</title>
        <authorList>
            <person name="Akbar S."/>
            <person name="Dowd S.E."/>
            <person name="Stevens D.C."/>
        </authorList>
    </citation>
    <scope>NUCLEOTIDE SEQUENCE [LARGE SCALE GENOMIC DNA]</scope>
    <source>
        <strain evidence="1 2">Cbfe23</strain>
    </source>
</reference>
<dbReference type="STRING" id="83449.BON30_39600"/>